<keyword evidence="3" id="KW-1185">Reference proteome</keyword>
<feature type="compositionally biased region" description="Polar residues" evidence="1">
    <location>
        <begin position="22"/>
        <end position="36"/>
    </location>
</feature>
<dbReference type="OrthoDB" id="5865767at2759"/>
<feature type="region of interest" description="Disordered" evidence="1">
    <location>
        <begin position="135"/>
        <end position="154"/>
    </location>
</feature>
<dbReference type="Proteomes" id="UP000738349">
    <property type="component" value="Unassembled WGS sequence"/>
</dbReference>
<evidence type="ECO:0000256" key="1">
    <source>
        <dbReference type="SAM" id="MobiDB-lite"/>
    </source>
</evidence>
<proteinExistence type="predicted"/>
<dbReference type="AlphaFoldDB" id="A0A9P9IE65"/>
<dbReference type="EMBL" id="JAGMUV010000028">
    <property type="protein sequence ID" value="KAH7117481.1"/>
    <property type="molecule type" value="Genomic_DNA"/>
</dbReference>
<name>A0A9P9IE65_9HYPO</name>
<evidence type="ECO:0000313" key="3">
    <source>
        <dbReference type="Proteomes" id="UP000738349"/>
    </source>
</evidence>
<sequence length="154" mass="16597">MHVAAAEDLGLPPPEGGPNGLRSSVKTSEHSSCYMPSSQSLDWGSSGRSSSRIIIGPSQVFVDAYEITLEGKDTIRDGDLGSWVVDTKTSELYGHLVASDIFNTGIGGSSNYRRHFLFSRDPQWYTNIDFQSGAGKRPGCPTTGMDKAAKVNRP</sequence>
<accession>A0A9P9IE65</accession>
<organism evidence="2 3">
    <name type="scientific">Dactylonectria macrodidyma</name>
    <dbReference type="NCBI Taxonomy" id="307937"/>
    <lineage>
        <taxon>Eukaryota</taxon>
        <taxon>Fungi</taxon>
        <taxon>Dikarya</taxon>
        <taxon>Ascomycota</taxon>
        <taxon>Pezizomycotina</taxon>
        <taxon>Sordariomycetes</taxon>
        <taxon>Hypocreomycetidae</taxon>
        <taxon>Hypocreales</taxon>
        <taxon>Nectriaceae</taxon>
        <taxon>Dactylonectria</taxon>
    </lineage>
</organism>
<evidence type="ECO:0000313" key="2">
    <source>
        <dbReference type="EMBL" id="KAH7117481.1"/>
    </source>
</evidence>
<feature type="compositionally biased region" description="Low complexity" evidence="1">
    <location>
        <begin position="37"/>
        <end position="46"/>
    </location>
</feature>
<gene>
    <name evidence="2" type="ORF">EDB81DRAFT_892346</name>
</gene>
<protein>
    <submittedName>
        <fullName evidence="2">Uncharacterized protein</fullName>
    </submittedName>
</protein>
<feature type="region of interest" description="Disordered" evidence="1">
    <location>
        <begin position="1"/>
        <end position="46"/>
    </location>
</feature>
<comment type="caution">
    <text evidence="2">The sequence shown here is derived from an EMBL/GenBank/DDBJ whole genome shotgun (WGS) entry which is preliminary data.</text>
</comment>
<reference evidence="2" key="1">
    <citation type="journal article" date="2021" name="Nat. Commun.">
        <title>Genetic determinants of endophytism in the Arabidopsis root mycobiome.</title>
        <authorList>
            <person name="Mesny F."/>
            <person name="Miyauchi S."/>
            <person name="Thiergart T."/>
            <person name="Pickel B."/>
            <person name="Atanasova L."/>
            <person name="Karlsson M."/>
            <person name="Huettel B."/>
            <person name="Barry K.W."/>
            <person name="Haridas S."/>
            <person name="Chen C."/>
            <person name="Bauer D."/>
            <person name="Andreopoulos W."/>
            <person name="Pangilinan J."/>
            <person name="LaButti K."/>
            <person name="Riley R."/>
            <person name="Lipzen A."/>
            <person name="Clum A."/>
            <person name="Drula E."/>
            <person name="Henrissat B."/>
            <person name="Kohler A."/>
            <person name="Grigoriev I.V."/>
            <person name="Martin F.M."/>
            <person name="Hacquard S."/>
        </authorList>
    </citation>
    <scope>NUCLEOTIDE SEQUENCE</scope>
    <source>
        <strain evidence="2">MPI-CAGE-AT-0147</strain>
    </source>
</reference>